<dbReference type="InterPro" id="IPR004117">
    <property type="entry name" value="7tm6_olfct_rcpt"/>
</dbReference>
<keyword evidence="3 10" id="KW-0716">Sensory transduction</keyword>
<comment type="subcellular location">
    <subcellularLocation>
        <location evidence="1 10">Cell membrane</location>
        <topology evidence="1 10">Multi-pass membrane protein</topology>
    </subcellularLocation>
</comment>
<evidence type="ECO:0000256" key="8">
    <source>
        <dbReference type="ARBA" id="ARBA00023170"/>
    </source>
</evidence>
<dbReference type="PANTHER" id="PTHR21137:SF35">
    <property type="entry name" value="ODORANT RECEPTOR 19A-RELATED"/>
    <property type="match status" value="1"/>
</dbReference>
<keyword evidence="4 10" id="KW-0812">Transmembrane</keyword>
<keyword evidence="8 10" id="KW-0675">Receptor</keyword>
<dbReference type="Proteomes" id="UP000324832">
    <property type="component" value="Unassembled WGS sequence"/>
</dbReference>
<organism evidence="11 12">
    <name type="scientific">Leptidea sinapis</name>
    <dbReference type="NCBI Taxonomy" id="189913"/>
    <lineage>
        <taxon>Eukaryota</taxon>
        <taxon>Metazoa</taxon>
        <taxon>Ecdysozoa</taxon>
        <taxon>Arthropoda</taxon>
        <taxon>Hexapoda</taxon>
        <taxon>Insecta</taxon>
        <taxon>Pterygota</taxon>
        <taxon>Neoptera</taxon>
        <taxon>Endopterygota</taxon>
        <taxon>Lepidoptera</taxon>
        <taxon>Glossata</taxon>
        <taxon>Ditrysia</taxon>
        <taxon>Papilionoidea</taxon>
        <taxon>Pieridae</taxon>
        <taxon>Dismorphiinae</taxon>
        <taxon>Leptidea</taxon>
    </lineage>
</organism>
<evidence type="ECO:0000256" key="7">
    <source>
        <dbReference type="ARBA" id="ARBA00023136"/>
    </source>
</evidence>
<name>A0A5E4QSB2_9NEOP</name>
<feature type="transmembrane region" description="Helical" evidence="10">
    <location>
        <begin position="149"/>
        <end position="176"/>
    </location>
</feature>
<keyword evidence="2" id="KW-1003">Cell membrane</keyword>
<evidence type="ECO:0000313" key="11">
    <source>
        <dbReference type="EMBL" id="VVD00456.1"/>
    </source>
</evidence>
<evidence type="ECO:0000256" key="5">
    <source>
        <dbReference type="ARBA" id="ARBA00022725"/>
    </source>
</evidence>
<evidence type="ECO:0000256" key="3">
    <source>
        <dbReference type="ARBA" id="ARBA00022606"/>
    </source>
</evidence>
<evidence type="ECO:0000256" key="1">
    <source>
        <dbReference type="ARBA" id="ARBA00004651"/>
    </source>
</evidence>
<keyword evidence="6 10" id="KW-1133">Transmembrane helix</keyword>
<feature type="transmembrane region" description="Helical" evidence="10">
    <location>
        <begin position="248"/>
        <end position="269"/>
    </location>
</feature>
<dbReference type="GO" id="GO:0005886">
    <property type="term" value="C:plasma membrane"/>
    <property type="evidence" value="ECO:0007669"/>
    <property type="project" value="UniProtKB-SubCell"/>
</dbReference>
<keyword evidence="12" id="KW-1185">Reference proteome</keyword>
<comment type="similarity">
    <text evidence="10">Belongs to the insect chemoreceptor superfamily. Heteromeric odorant receptor channel (TC 1.A.69) family.</text>
</comment>
<keyword evidence="7 10" id="KW-0472">Membrane</keyword>
<comment type="caution">
    <text evidence="10">Lacks conserved residue(s) required for the propagation of feature annotation.</text>
</comment>
<dbReference type="PANTHER" id="PTHR21137">
    <property type="entry name" value="ODORANT RECEPTOR"/>
    <property type="match status" value="1"/>
</dbReference>
<protein>
    <recommendedName>
        <fullName evidence="10">Odorant receptor</fullName>
    </recommendedName>
</protein>
<sequence>MDILWQTFCNIGRNLRRYGLNYCDFDTMLDNVTVLLRSVTVTIDNKEHVCMDTSVNNLFILFNRKQIREVVLKYRNCNSNVPRWSRLSNNIQKNMKSVKLRAIFIWLLLQINAFVYLVLPLFLPGRHFPEDRLIFYGLDPMTESPNYEIAYLIYFLVIPQCTNCLATCTALVIFLYGYTEAQLLSLTEELYNIWSDAENFYEDNIYNTMNLGNESKQYLLNTFVKSRLMYVIKLHNENIAAIKLLEKVLSVSMATEFLVLFAGLVAELLGGVKNTFLEIPFTFCQLFINCFLGQKLMDASEQFSKAVYGCGWENFDVSNRKSVLIMLQNSQKTLTLSAGGVATLSFECLMSIVKCSYSFYTTLQSTFNY</sequence>
<evidence type="ECO:0000256" key="2">
    <source>
        <dbReference type="ARBA" id="ARBA00022475"/>
    </source>
</evidence>
<gene>
    <name evidence="11" type="ORF">LSINAPIS_LOCUS11085</name>
</gene>
<evidence type="ECO:0000256" key="6">
    <source>
        <dbReference type="ARBA" id="ARBA00022989"/>
    </source>
</evidence>
<evidence type="ECO:0000256" key="4">
    <source>
        <dbReference type="ARBA" id="ARBA00022692"/>
    </source>
</evidence>
<dbReference type="GO" id="GO:0005549">
    <property type="term" value="F:odorant binding"/>
    <property type="evidence" value="ECO:0007669"/>
    <property type="project" value="InterPro"/>
</dbReference>
<dbReference type="SMR" id="A0A5E4QSB2"/>
<evidence type="ECO:0000256" key="9">
    <source>
        <dbReference type="ARBA" id="ARBA00023224"/>
    </source>
</evidence>
<proteinExistence type="inferred from homology"/>
<evidence type="ECO:0000313" key="12">
    <source>
        <dbReference type="Proteomes" id="UP000324832"/>
    </source>
</evidence>
<reference evidence="11 12" key="1">
    <citation type="submission" date="2017-07" db="EMBL/GenBank/DDBJ databases">
        <authorList>
            <person name="Talla V."/>
            <person name="Backstrom N."/>
        </authorList>
    </citation>
    <scope>NUCLEOTIDE SEQUENCE [LARGE SCALE GENOMIC DNA]</scope>
</reference>
<feature type="transmembrane region" description="Helical" evidence="10">
    <location>
        <begin position="103"/>
        <end position="123"/>
    </location>
</feature>
<dbReference type="Pfam" id="PF02949">
    <property type="entry name" value="7tm_6"/>
    <property type="match status" value="1"/>
</dbReference>
<accession>A0A5E4QSB2</accession>
<dbReference type="GO" id="GO:0004984">
    <property type="term" value="F:olfactory receptor activity"/>
    <property type="evidence" value="ECO:0007669"/>
    <property type="project" value="InterPro"/>
</dbReference>
<dbReference type="GO" id="GO:0007165">
    <property type="term" value="P:signal transduction"/>
    <property type="evidence" value="ECO:0007669"/>
    <property type="project" value="UniProtKB-KW"/>
</dbReference>
<dbReference type="AlphaFoldDB" id="A0A5E4QSB2"/>
<evidence type="ECO:0000256" key="10">
    <source>
        <dbReference type="RuleBase" id="RU351113"/>
    </source>
</evidence>
<keyword evidence="9 10" id="KW-0807">Transducer</keyword>
<dbReference type="EMBL" id="FZQP02004734">
    <property type="protein sequence ID" value="VVD00456.1"/>
    <property type="molecule type" value="Genomic_DNA"/>
</dbReference>
<keyword evidence="5 10" id="KW-0552">Olfaction</keyword>